<evidence type="ECO:0000313" key="3">
    <source>
        <dbReference type="WBParaSite" id="HCON_00066310-00001"/>
    </source>
</evidence>
<sequence>SECDLLSETGQSTIDGLAITINRELVHNHPSQRTLQRHTLVLIGSRDGVGRTRKKNRITNLDGTVICAKKDDCPMESSLLLSADLFRRICREAIRAGIRSRHRLHLNRPALSLDDSSTYSCSCATRREGTAWTDNTYVWKEKKENSVVQRPPKEIDMGRQNLTGPSNGLAARNPGRRPDCSAICSRLSFHERSDRGSRIGHVVHNGTPCDQLLQPL</sequence>
<reference evidence="3" key="1">
    <citation type="submission" date="2020-12" db="UniProtKB">
        <authorList>
            <consortium name="WormBaseParasite"/>
        </authorList>
    </citation>
    <scope>IDENTIFICATION</scope>
    <source>
        <strain evidence="3">MHco3</strain>
    </source>
</reference>
<dbReference type="AlphaFoldDB" id="A0A7I4Y8P4"/>
<proteinExistence type="predicted"/>
<name>A0A7I4Y8P4_HAECO</name>
<evidence type="ECO:0000256" key="1">
    <source>
        <dbReference type="SAM" id="MobiDB-lite"/>
    </source>
</evidence>
<dbReference type="OrthoDB" id="10541160at2759"/>
<accession>A0A7I4Y8P4</accession>
<protein>
    <submittedName>
        <fullName evidence="3">Ig-like domain-containing protein</fullName>
    </submittedName>
</protein>
<dbReference type="WBParaSite" id="HCON_00066310-00001">
    <property type="protein sequence ID" value="HCON_00066310-00001"/>
    <property type="gene ID" value="HCON_00066310"/>
</dbReference>
<evidence type="ECO:0000313" key="2">
    <source>
        <dbReference type="Proteomes" id="UP000025227"/>
    </source>
</evidence>
<feature type="region of interest" description="Disordered" evidence="1">
    <location>
        <begin position="155"/>
        <end position="174"/>
    </location>
</feature>
<keyword evidence="2" id="KW-1185">Reference proteome</keyword>
<organism evidence="2 3">
    <name type="scientific">Haemonchus contortus</name>
    <name type="common">Barber pole worm</name>
    <dbReference type="NCBI Taxonomy" id="6289"/>
    <lineage>
        <taxon>Eukaryota</taxon>
        <taxon>Metazoa</taxon>
        <taxon>Ecdysozoa</taxon>
        <taxon>Nematoda</taxon>
        <taxon>Chromadorea</taxon>
        <taxon>Rhabditida</taxon>
        <taxon>Rhabditina</taxon>
        <taxon>Rhabditomorpha</taxon>
        <taxon>Strongyloidea</taxon>
        <taxon>Trichostrongylidae</taxon>
        <taxon>Haemonchus</taxon>
    </lineage>
</organism>
<dbReference type="Proteomes" id="UP000025227">
    <property type="component" value="Unplaced"/>
</dbReference>